<proteinExistence type="predicted"/>
<sequence length="83" mass="9341">MELSNDHTQSKSPKDVLAEPILPVLYHIESRPEQNGESAVIESMSGKEIVFGVEWDPRTRVHEHKGAAACPYCKRGCLNKHKE</sequence>
<evidence type="ECO:0000313" key="1">
    <source>
        <dbReference type="EMBL" id="KAF9460970.1"/>
    </source>
</evidence>
<keyword evidence="2" id="KW-1185">Reference proteome</keyword>
<organism evidence="1 2">
    <name type="scientific">Collybia nuda</name>
    <dbReference type="NCBI Taxonomy" id="64659"/>
    <lineage>
        <taxon>Eukaryota</taxon>
        <taxon>Fungi</taxon>
        <taxon>Dikarya</taxon>
        <taxon>Basidiomycota</taxon>
        <taxon>Agaricomycotina</taxon>
        <taxon>Agaricomycetes</taxon>
        <taxon>Agaricomycetidae</taxon>
        <taxon>Agaricales</taxon>
        <taxon>Tricholomatineae</taxon>
        <taxon>Clitocybaceae</taxon>
        <taxon>Collybia</taxon>
    </lineage>
</organism>
<reference evidence="1" key="1">
    <citation type="submission" date="2020-11" db="EMBL/GenBank/DDBJ databases">
        <authorList>
            <consortium name="DOE Joint Genome Institute"/>
            <person name="Ahrendt S."/>
            <person name="Riley R."/>
            <person name="Andreopoulos W."/>
            <person name="Labutti K."/>
            <person name="Pangilinan J."/>
            <person name="Ruiz-Duenas F.J."/>
            <person name="Barrasa J.M."/>
            <person name="Sanchez-Garcia M."/>
            <person name="Camarero S."/>
            <person name="Miyauchi S."/>
            <person name="Serrano A."/>
            <person name="Linde D."/>
            <person name="Babiker R."/>
            <person name="Drula E."/>
            <person name="Ayuso-Fernandez I."/>
            <person name="Pacheco R."/>
            <person name="Padilla G."/>
            <person name="Ferreira P."/>
            <person name="Barriuso J."/>
            <person name="Kellner H."/>
            <person name="Castanera R."/>
            <person name="Alfaro M."/>
            <person name="Ramirez L."/>
            <person name="Pisabarro A.G."/>
            <person name="Kuo A."/>
            <person name="Tritt A."/>
            <person name="Lipzen A."/>
            <person name="He G."/>
            <person name="Yan M."/>
            <person name="Ng V."/>
            <person name="Cullen D."/>
            <person name="Martin F."/>
            <person name="Rosso M.-N."/>
            <person name="Henrissat B."/>
            <person name="Hibbett D."/>
            <person name="Martinez A.T."/>
            <person name="Grigoriev I.V."/>
        </authorList>
    </citation>
    <scope>NUCLEOTIDE SEQUENCE</scope>
    <source>
        <strain evidence="1">CBS 247.69</strain>
    </source>
</reference>
<dbReference type="AlphaFoldDB" id="A0A9P5Y4C5"/>
<evidence type="ECO:0000313" key="2">
    <source>
        <dbReference type="Proteomes" id="UP000807353"/>
    </source>
</evidence>
<comment type="caution">
    <text evidence="1">The sequence shown here is derived from an EMBL/GenBank/DDBJ whole genome shotgun (WGS) entry which is preliminary data.</text>
</comment>
<dbReference type="Proteomes" id="UP000807353">
    <property type="component" value="Unassembled WGS sequence"/>
</dbReference>
<name>A0A9P5Y4C5_9AGAR</name>
<protein>
    <submittedName>
        <fullName evidence="1">Uncharacterized protein</fullName>
    </submittedName>
</protein>
<dbReference type="EMBL" id="MU150291">
    <property type="protein sequence ID" value="KAF9460970.1"/>
    <property type="molecule type" value="Genomic_DNA"/>
</dbReference>
<accession>A0A9P5Y4C5</accession>
<gene>
    <name evidence="1" type="ORF">BDZ94DRAFT_1264840</name>
</gene>